<dbReference type="PANTHER" id="PTHR23267">
    <property type="entry name" value="IMMUNOGLOBULIN LIGHT CHAIN"/>
    <property type="match status" value="1"/>
</dbReference>
<name>A0A0P7UBU4_SCLFO</name>
<feature type="signal peptide" evidence="1">
    <location>
        <begin position="1"/>
        <end position="20"/>
    </location>
</feature>
<dbReference type="InterPro" id="IPR013783">
    <property type="entry name" value="Ig-like_fold"/>
</dbReference>
<evidence type="ECO:0000313" key="4">
    <source>
        <dbReference type="Ensembl" id="ENSSFOP00015026171.2"/>
    </source>
</evidence>
<feature type="domain" description="Ig-like" evidence="2">
    <location>
        <begin position="20"/>
        <end position="118"/>
    </location>
</feature>
<evidence type="ECO:0000313" key="3">
    <source>
        <dbReference type="EMBL" id="KPP57322.1"/>
    </source>
</evidence>
<reference evidence="4 6" key="2">
    <citation type="submission" date="2019-04" db="EMBL/GenBank/DDBJ databases">
        <authorList>
            <consortium name="Wellcome Sanger Institute Data Sharing"/>
        </authorList>
    </citation>
    <scope>NUCLEOTIDE SEQUENCE [LARGE SCALE GENOMIC DNA]</scope>
</reference>
<dbReference type="OrthoDB" id="6103117at2759"/>
<dbReference type="Proteomes" id="UP000034805">
    <property type="component" value="Unassembled WGS sequence"/>
</dbReference>
<organism evidence="3 5">
    <name type="scientific">Scleropages formosus</name>
    <name type="common">Asian bonytongue</name>
    <name type="synonym">Osteoglossum formosum</name>
    <dbReference type="NCBI Taxonomy" id="113540"/>
    <lineage>
        <taxon>Eukaryota</taxon>
        <taxon>Metazoa</taxon>
        <taxon>Chordata</taxon>
        <taxon>Craniata</taxon>
        <taxon>Vertebrata</taxon>
        <taxon>Euteleostomi</taxon>
        <taxon>Actinopterygii</taxon>
        <taxon>Neopterygii</taxon>
        <taxon>Teleostei</taxon>
        <taxon>Osteoglossocephala</taxon>
        <taxon>Osteoglossomorpha</taxon>
        <taxon>Osteoglossiformes</taxon>
        <taxon>Osteoglossidae</taxon>
        <taxon>Scleropages</taxon>
    </lineage>
</organism>
<reference evidence="3 5" key="1">
    <citation type="submission" date="2015-08" db="EMBL/GenBank/DDBJ databases">
        <title>The genome of the Asian arowana (Scleropages formosus).</title>
        <authorList>
            <person name="Tan M.H."/>
            <person name="Gan H.M."/>
            <person name="Croft L.J."/>
            <person name="Austin C.M."/>
        </authorList>
    </citation>
    <scope>NUCLEOTIDE SEQUENCE [LARGE SCALE GENOMIC DNA]</scope>
    <source>
        <strain evidence="3">Aro1</strain>
    </source>
</reference>
<dbReference type="SMART" id="SM00409">
    <property type="entry name" value="IG"/>
    <property type="match status" value="1"/>
</dbReference>
<reference evidence="4" key="3">
    <citation type="submission" date="2025-05" db="UniProtKB">
        <authorList>
            <consortium name="Ensembl"/>
        </authorList>
    </citation>
    <scope>IDENTIFICATION</scope>
</reference>
<dbReference type="AlphaFoldDB" id="A0A0P7UBU4"/>
<gene>
    <name evidence="3" type="ORF">Z043_124972</name>
</gene>
<dbReference type="InterPro" id="IPR036179">
    <property type="entry name" value="Ig-like_dom_sf"/>
</dbReference>
<dbReference type="InterPro" id="IPR050150">
    <property type="entry name" value="IgV_Light_Chain"/>
</dbReference>
<keyword evidence="6" id="KW-1185">Reference proteome</keyword>
<sequence length="118" mass="12894">MTLITIFICSVAYFTQWAAGEILMTQTPETLSVQLGQTVSISCTASSSISSYLAWYLQKPGEVPKLLIHSSNTRQPGVPDRFTGSGSGTQYTLKIGGVQIEDAGMYYCQEGYSSYTRQ</sequence>
<dbReference type="SMART" id="SM00406">
    <property type="entry name" value="IGv"/>
    <property type="match status" value="1"/>
</dbReference>
<dbReference type="Proteomes" id="UP000694397">
    <property type="component" value="Chromosome 13"/>
</dbReference>
<evidence type="ECO:0000313" key="5">
    <source>
        <dbReference type="Proteomes" id="UP000034805"/>
    </source>
</evidence>
<dbReference type="GeneTree" id="ENSGT01150000286991"/>
<dbReference type="Ensembl" id="ENSSFOT00015026465.2">
    <property type="protein sequence ID" value="ENSSFOP00015026171.2"/>
    <property type="gene ID" value="ENSSFOG00015016837.2"/>
</dbReference>
<dbReference type="PROSITE" id="PS50835">
    <property type="entry name" value="IG_LIKE"/>
    <property type="match status" value="1"/>
</dbReference>
<evidence type="ECO:0000256" key="1">
    <source>
        <dbReference type="SAM" id="SignalP"/>
    </source>
</evidence>
<evidence type="ECO:0000313" key="6">
    <source>
        <dbReference type="Proteomes" id="UP000694397"/>
    </source>
</evidence>
<dbReference type="EMBL" id="JARO02016808">
    <property type="protein sequence ID" value="KPP57322.1"/>
    <property type="molecule type" value="Genomic_DNA"/>
</dbReference>
<accession>A0A0P7UBU4</accession>
<dbReference type="Pfam" id="PF07686">
    <property type="entry name" value="V-set"/>
    <property type="match status" value="1"/>
</dbReference>
<proteinExistence type="predicted"/>
<dbReference type="Gene3D" id="2.60.40.10">
    <property type="entry name" value="Immunoglobulins"/>
    <property type="match status" value="1"/>
</dbReference>
<keyword evidence="1" id="KW-0732">Signal</keyword>
<feature type="chain" id="PRO_5044545569" evidence="1">
    <location>
        <begin position="21"/>
        <end position="118"/>
    </location>
</feature>
<dbReference type="InterPro" id="IPR007110">
    <property type="entry name" value="Ig-like_dom"/>
</dbReference>
<evidence type="ECO:0000259" key="2">
    <source>
        <dbReference type="PROSITE" id="PS50835"/>
    </source>
</evidence>
<dbReference type="SUPFAM" id="SSF48726">
    <property type="entry name" value="Immunoglobulin"/>
    <property type="match status" value="1"/>
</dbReference>
<dbReference type="FunFam" id="2.60.40.10:FF:001230">
    <property type="entry name" value="Immunoglobulin kappa variable 8-16"/>
    <property type="match status" value="1"/>
</dbReference>
<protein>
    <submittedName>
        <fullName evidence="3">Ig kappa chain V-IV region B17-like</fullName>
    </submittedName>
</protein>
<dbReference type="InterPro" id="IPR013106">
    <property type="entry name" value="Ig_V-set"/>
</dbReference>
<dbReference type="InterPro" id="IPR003599">
    <property type="entry name" value="Ig_sub"/>
</dbReference>